<dbReference type="AlphaFoldDB" id="A0AAC8T7W4"/>
<reference evidence="1 2" key="1">
    <citation type="submission" date="2015-05" db="EMBL/GenBank/DDBJ databases">
        <authorList>
            <person name="Dickey A."/>
            <person name="Clawson M."/>
            <person name="Bono J."/>
            <person name="Loy J.D."/>
        </authorList>
    </citation>
    <scope>NUCLEOTIDE SEQUENCE [LARGE SCALE GENOMIC DNA]</scope>
    <source>
        <strain evidence="1 2">22581</strain>
    </source>
</reference>
<evidence type="ECO:0000313" key="1">
    <source>
        <dbReference type="EMBL" id="AKG07278.1"/>
    </source>
</evidence>
<sequence length="172" mass="20216">MRDKMMRQAVRQHFALEKQLLTRNGGRIKPLTLFFIDDIQGYRDEKNQLSGSLKTVFEQMVKAELENVLKNESDEFLRDYWQTALNDIAKTHGGYFSRDNSDKDDKIEQEVNEILHDKEKLLSLANPRRFIFSKWTLREGWDNPNVFQICKLRSSGSERANCRKWGVVCVCP</sequence>
<evidence type="ECO:0000313" key="2">
    <source>
        <dbReference type="Proteomes" id="UP000077465"/>
    </source>
</evidence>
<organism evidence="1 2">
    <name type="scientific">Moraxella bovoculi</name>
    <dbReference type="NCBI Taxonomy" id="386891"/>
    <lineage>
        <taxon>Bacteria</taxon>
        <taxon>Pseudomonadati</taxon>
        <taxon>Pseudomonadota</taxon>
        <taxon>Gammaproteobacteria</taxon>
        <taxon>Moraxellales</taxon>
        <taxon>Moraxellaceae</taxon>
        <taxon>Moraxella</taxon>
    </lineage>
</organism>
<dbReference type="Proteomes" id="UP000077465">
    <property type="component" value="Chromosome"/>
</dbReference>
<proteinExistence type="predicted"/>
<dbReference type="EMBL" id="CP011376">
    <property type="protein sequence ID" value="AKG07278.1"/>
    <property type="molecule type" value="Genomic_DNA"/>
</dbReference>
<protein>
    <submittedName>
        <fullName evidence="1">Uncharacterized protein</fullName>
    </submittedName>
</protein>
<accession>A0AAC8T7W4</accession>
<name>A0AAC8T7W4_9GAMM</name>
<gene>
    <name evidence="1" type="ORF">AAX06_02790</name>
</gene>